<feature type="signal peptide" evidence="1">
    <location>
        <begin position="1"/>
        <end position="23"/>
    </location>
</feature>
<feature type="chain" id="PRO_5015592919" evidence="1">
    <location>
        <begin position="24"/>
        <end position="149"/>
    </location>
</feature>
<evidence type="ECO:0000313" key="3">
    <source>
        <dbReference type="Proteomes" id="UP000239007"/>
    </source>
</evidence>
<organism evidence="2 3">
    <name type="scientific">Psychrosphaera saromensis</name>
    <dbReference type="NCBI Taxonomy" id="716813"/>
    <lineage>
        <taxon>Bacteria</taxon>
        <taxon>Pseudomonadati</taxon>
        <taxon>Pseudomonadota</taxon>
        <taxon>Gammaproteobacteria</taxon>
        <taxon>Alteromonadales</taxon>
        <taxon>Pseudoalteromonadaceae</taxon>
        <taxon>Psychrosphaera</taxon>
    </lineage>
</organism>
<dbReference type="OrthoDB" id="9918118at2"/>
<proteinExistence type="predicted"/>
<evidence type="ECO:0000256" key="1">
    <source>
        <dbReference type="SAM" id="SignalP"/>
    </source>
</evidence>
<protein>
    <submittedName>
        <fullName evidence="2">Uncharacterized protein</fullName>
    </submittedName>
</protein>
<accession>A0A2S7UUU4</accession>
<dbReference type="Proteomes" id="UP000239007">
    <property type="component" value="Unassembled WGS sequence"/>
</dbReference>
<sequence>MKIKAIKLISIFVFISLSGYVSASTSDSFSVFDTAINLDESCNIHITNKSGKSSVQSPFHTSVNAVKKCRIVTHPHTSIVNTKFINGGYIVFVENNHTELETCFSEYTAFQIMKTGEVNMAGLIKRSGSCFQSKEGQDFEYFSAKINKK</sequence>
<keyword evidence="3" id="KW-1185">Reference proteome</keyword>
<name>A0A2S7UUU4_9GAMM</name>
<evidence type="ECO:0000313" key="2">
    <source>
        <dbReference type="EMBL" id="PQJ53282.1"/>
    </source>
</evidence>
<reference evidence="2 3" key="1">
    <citation type="submission" date="2016-12" db="EMBL/GenBank/DDBJ databases">
        <title>Diversity of luminous bacteria.</title>
        <authorList>
            <person name="Yoshizawa S."/>
            <person name="Kogure K."/>
        </authorList>
    </citation>
    <scope>NUCLEOTIDE SEQUENCE [LARGE SCALE GENOMIC DNA]</scope>
    <source>
        <strain evidence="2 3">SA4-48</strain>
    </source>
</reference>
<gene>
    <name evidence="2" type="ORF">BTO11_06100</name>
</gene>
<dbReference type="EMBL" id="MSCH01000003">
    <property type="protein sequence ID" value="PQJ53282.1"/>
    <property type="molecule type" value="Genomic_DNA"/>
</dbReference>
<dbReference type="RefSeq" id="WP_105051763.1">
    <property type="nucleotide sequence ID" value="NZ_BMYG01000003.1"/>
</dbReference>
<keyword evidence="1" id="KW-0732">Signal</keyword>
<comment type="caution">
    <text evidence="2">The sequence shown here is derived from an EMBL/GenBank/DDBJ whole genome shotgun (WGS) entry which is preliminary data.</text>
</comment>
<dbReference type="AlphaFoldDB" id="A0A2S7UUU4"/>